<feature type="domain" description="Transposase Helix-turn-helix" evidence="2">
    <location>
        <begin position="100"/>
        <end position="151"/>
    </location>
</feature>
<dbReference type="AlphaFoldDB" id="A0A7U9DRX0"/>
<accession>A0A7U9DRX0</accession>
<evidence type="ECO:0000256" key="1">
    <source>
        <dbReference type="SAM" id="MobiDB-lite"/>
    </source>
</evidence>
<proteinExistence type="predicted"/>
<sequence length="336" mass="35817">MDSERAGDRRMLWRTDLLPGLMPCGGSTRGVSLFSIATDWLTTLAPATDRAPVPVSEVFEVSTCRSSSPVGAPSCRTRPASCAGRVGHDAHRRPRGDRRCKLPPHQGALVALAYLRKHDTLAQIPAGFGISVGTAHAYITAVVRLRADRAPGLLKPLREHDPNHVLLDGTLSECDRLGDGRADHSHKHRRHGVNVQVVTDPEGRLLRISPASPSRTHAPTACGSSWQGGLDSTRIRLPGAALRPDPALTPVAPLRTQVEETSVGGGVRERAEVPGYLRAGRELDSVELATRGRTGLPSGAQRGAVSAGGPAPRSARSPGNLFSMSARRSRMPLRLP</sequence>
<feature type="compositionally biased region" description="Polar residues" evidence="1">
    <location>
        <begin position="211"/>
        <end position="227"/>
    </location>
</feature>
<reference evidence="4" key="1">
    <citation type="journal article" date="2013" name="Genome Biol. Evol.">
        <title>The genome sequence of Streptomyces lividans 66 reveals a novel tRNA-dependent peptide biosynthetic system within a metal-related genomic island.</title>
        <authorList>
            <person name="Cruz-Morales P."/>
            <person name="Vijgenboom E."/>
            <person name="Iruegas-Bocardo F."/>
            <person name="Girard G."/>
            <person name="Yanez-Guerra L.A."/>
            <person name="Ramos-Aboites H.E."/>
            <person name="Pernodet J.L."/>
            <person name="Anne J."/>
            <person name="van Wezel G.P."/>
            <person name="Barona-Gomez F."/>
        </authorList>
    </citation>
    <scope>NUCLEOTIDE SEQUENCE [LARGE SCALE GENOMIC DNA]</scope>
    <source>
        <strain evidence="4">1326</strain>
    </source>
</reference>
<feature type="region of interest" description="Disordered" evidence="1">
    <location>
        <begin position="292"/>
        <end position="336"/>
    </location>
</feature>
<dbReference type="Proteomes" id="UP000014062">
    <property type="component" value="Chromosome"/>
</dbReference>
<protein>
    <submittedName>
        <fullName evidence="3">Putative transposase</fullName>
    </submittedName>
</protein>
<dbReference type="EMBL" id="CM001889">
    <property type="protein sequence ID" value="EOY45938.1"/>
    <property type="molecule type" value="Genomic_DNA"/>
</dbReference>
<dbReference type="InterPro" id="IPR027805">
    <property type="entry name" value="Transposase_HTH_dom"/>
</dbReference>
<name>A0A7U9DRX0_STRLI</name>
<evidence type="ECO:0000313" key="4">
    <source>
        <dbReference type="Proteomes" id="UP000014062"/>
    </source>
</evidence>
<organism evidence="3 4">
    <name type="scientific">Streptomyces lividans 1326</name>
    <dbReference type="NCBI Taxonomy" id="1200984"/>
    <lineage>
        <taxon>Bacteria</taxon>
        <taxon>Bacillati</taxon>
        <taxon>Actinomycetota</taxon>
        <taxon>Actinomycetes</taxon>
        <taxon>Kitasatosporales</taxon>
        <taxon>Streptomycetaceae</taxon>
        <taxon>Streptomyces</taxon>
    </lineage>
</organism>
<evidence type="ECO:0000259" key="2">
    <source>
        <dbReference type="Pfam" id="PF13613"/>
    </source>
</evidence>
<feature type="compositionally biased region" description="Basic residues" evidence="1">
    <location>
        <begin position="327"/>
        <end position="336"/>
    </location>
</feature>
<dbReference type="Pfam" id="PF13613">
    <property type="entry name" value="HTH_Tnp_4"/>
    <property type="match status" value="1"/>
</dbReference>
<evidence type="ECO:0000313" key="3">
    <source>
        <dbReference type="EMBL" id="EOY45938.1"/>
    </source>
</evidence>
<feature type="region of interest" description="Disordered" evidence="1">
    <location>
        <begin position="210"/>
        <end position="230"/>
    </location>
</feature>
<gene>
    <name evidence="3" type="ORF">SLI_1221</name>
</gene>